<organism evidence="1 2">
    <name type="scientific">Mucilaginibacter paludis DSM 18603</name>
    <dbReference type="NCBI Taxonomy" id="714943"/>
    <lineage>
        <taxon>Bacteria</taxon>
        <taxon>Pseudomonadati</taxon>
        <taxon>Bacteroidota</taxon>
        <taxon>Sphingobacteriia</taxon>
        <taxon>Sphingobacteriales</taxon>
        <taxon>Sphingobacteriaceae</taxon>
        <taxon>Mucilaginibacter</taxon>
    </lineage>
</organism>
<evidence type="ECO:0000313" key="2">
    <source>
        <dbReference type="Proteomes" id="UP000002774"/>
    </source>
</evidence>
<evidence type="ECO:0000313" key="1">
    <source>
        <dbReference type="EMBL" id="EHQ30953.1"/>
    </source>
</evidence>
<proteinExistence type="predicted"/>
<dbReference type="Proteomes" id="UP000002774">
    <property type="component" value="Chromosome"/>
</dbReference>
<name>H1Y408_9SPHI</name>
<keyword evidence="2" id="KW-1185">Reference proteome</keyword>
<dbReference type="STRING" id="714943.Mucpa_6904"/>
<protein>
    <submittedName>
        <fullName evidence="1">Uncharacterized protein</fullName>
    </submittedName>
</protein>
<dbReference type="EMBL" id="CM001403">
    <property type="protein sequence ID" value="EHQ30953.1"/>
    <property type="molecule type" value="Genomic_DNA"/>
</dbReference>
<gene>
    <name evidence="1" type="ORF">Mucpa_6904</name>
</gene>
<dbReference type="OrthoDB" id="797684at2"/>
<reference evidence="1" key="1">
    <citation type="submission" date="2011-09" db="EMBL/GenBank/DDBJ databases">
        <title>The permanent draft genome of Mucilaginibacter paludis DSM 18603.</title>
        <authorList>
            <consortium name="US DOE Joint Genome Institute (JGI-PGF)"/>
            <person name="Lucas S."/>
            <person name="Han J."/>
            <person name="Lapidus A."/>
            <person name="Bruce D."/>
            <person name="Goodwin L."/>
            <person name="Pitluck S."/>
            <person name="Peters L."/>
            <person name="Kyrpides N."/>
            <person name="Mavromatis K."/>
            <person name="Ivanova N."/>
            <person name="Mikhailova N."/>
            <person name="Held B."/>
            <person name="Detter J.C."/>
            <person name="Tapia R."/>
            <person name="Han C."/>
            <person name="Land M."/>
            <person name="Hauser L."/>
            <person name="Markowitz V."/>
            <person name="Cheng J.-F."/>
            <person name="Hugenholtz P."/>
            <person name="Woyke T."/>
            <person name="Wu D."/>
            <person name="Tindall B."/>
            <person name="Brambilla E."/>
            <person name="Klenk H.-P."/>
            <person name="Eisen J.A."/>
        </authorList>
    </citation>
    <scope>NUCLEOTIDE SEQUENCE [LARGE SCALE GENOMIC DNA]</scope>
    <source>
        <strain evidence="1">DSM 18603</strain>
    </source>
</reference>
<accession>H1Y408</accession>
<dbReference type="RefSeq" id="WP_008513044.1">
    <property type="nucleotide sequence ID" value="NZ_CM001403.1"/>
</dbReference>
<dbReference type="HOGENOM" id="CLU_701742_0_0_10"/>
<dbReference type="AlphaFoldDB" id="H1Y408"/>
<sequence length="393" mass="46047">MKTIAAMEHLVQELLLTVPEHDDPEWANQVRELIMKERDRAIQVTRETIYHLGGDPGRKSEHIEYLQTEISEVSDRYFNLLQNTVGNKPEYLLINCLLYALNHIYRYLKEIYASAFNGQLKVPLALKRACAADNQKMITRIIRALTASGEDKALVKLIGEYLCVLARPLYRPVESSIELDYQTGFVKALYHLVNNHTGAELRKRLFLEMIRLNFNYFPLICYYTKTMQTDDDQVGFYQDELVKVAEKIRDLRSIPVERRYSYEQGTPSLSEILSKALEEEEAVLRKRLQIQSRITYKKWTNMLFSPFHLRVSATMEQVVYLFRVLIEIGFFTGMKKVTYFDYIAKHIETDYQQSFSTGYIKNKYNNPKQLTSDKVKSYFLQAVQWINDHPPAD</sequence>